<keyword evidence="3 5" id="KW-0378">Hydrolase</keyword>
<dbReference type="EMBL" id="LCED01000048">
    <property type="protein sequence ID" value="KKS65198.1"/>
    <property type="molecule type" value="Genomic_DNA"/>
</dbReference>
<dbReference type="AlphaFoldDB" id="A0A0G1DSG9"/>
<dbReference type="InterPro" id="IPR006675">
    <property type="entry name" value="HDIG_dom"/>
</dbReference>
<evidence type="ECO:0000256" key="4">
    <source>
        <dbReference type="ARBA" id="ARBA00022884"/>
    </source>
</evidence>
<evidence type="ECO:0000256" key="5">
    <source>
        <dbReference type="HAMAP-Rule" id="MF_00335"/>
    </source>
</evidence>
<dbReference type="GO" id="GO:0006402">
    <property type="term" value="P:mRNA catabolic process"/>
    <property type="evidence" value="ECO:0007669"/>
    <property type="project" value="UniProtKB-UniRule"/>
</dbReference>
<dbReference type="InterPro" id="IPR017705">
    <property type="entry name" value="Ribonuclease_Y"/>
</dbReference>
<evidence type="ECO:0000256" key="1">
    <source>
        <dbReference type="ARBA" id="ARBA00022722"/>
    </source>
</evidence>
<dbReference type="SUPFAM" id="SSF54791">
    <property type="entry name" value="Eukaryotic type KH-domain (KH-domain type I)"/>
    <property type="match status" value="1"/>
</dbReference>
<keyword evidence="2 5" id="KW-0255">Endonuclease</keyword>
<keyword evidence="1 5" id="KW-0540">Nuclease</keyword>
<dbReference type="Pfam" id="PF00013">
    <property type="entry name" value="KH_1"/>
    <property type="match status" value="1"/>
</dbReference>
<dbReference type="InterPro" id="IPR036612">
    <property type="entry name" value="KH_dom_type_1_sf"/>
</dbReference>
<protein>
    <recommendedName>
        <fullName evidence="5 6">Ribonuclease Y</fullName>
        <shortName evidence="5">RNase Y</shortName>
        <ecNumber evidence="5 6">3.1.-.-</ecNumber>
    </recommendedName>
</protein>
<dbReference type="GO" id="GO:0005886">
    <property type="term" value="C:plasma membrane"/>
    <property type="evidence" value="ECO:0007669"/>
    <property type="project" value="UniProtKB-UniRule"/>
</dbReference>
<evidence type="ECO:0000256" key="3">
    <source>
        <dbReference type="ARBA" id="ARBA00022801"/>
    </source>
</evidence>
<reference evidence="9 10" key="1">
    <citation type="journal article" date="2015" name="Nature">
        <title>rRNA introns, odd ribosomes, and small enigmatic genomes across a large radiation of phyla.</title>
        <authorList>
            <person name="Brown C.T."/>
            <person name="Hug L.A."/>
            <person name="Thomas B.C."/>
            <person name="Sharon I."/>
            <person name="Castelle C.J."/>
            <person name="Singh A."/>
            <person name="Wilkins M.J."/>
            <person name="Williams K.H."/>
            <person name="Banfield J.F."/>
        </authorList>
    </citation>
    <scope>NUCLEOTIDE SEQUENCE [LARGE SCALE GENOMIC DNA]</scope>
</reference>
<dbReference type="SMART" id="SM00322">
    <property type="entry name" value="KH"/>
    <property type="match status" value="1"/>
</dbReference>
<evidence type="ECO:0000313" key="10">
    <source>
        <dbReference type="Proteomes" id="UP000033848"/>
    </source>
</evidence>
<dbReference type="GO" id="GO:0004521">
    <property type="term" value="F:RNA endonuclease activity"/>
    <property type="evidence" value="ECO:0007669"/>
    <property type="project" value="UniProtKB-UniRule"/>
</dbReference>
<comment type="similarity">
    <text evidence="5">Belongs to the RNase Y family.</text>
</comment>
<dbReference type="NCBIfam" id="TIGR00277">
    <property type="entry name" value="HDIG"/>
    <property type="match status" value="1"/>
</dbReference>
<proteinExistence type="inferred from homology"/>
<dbReference type="PROSITE" id="PS50084">
    <property type="entry name" value="KH_TYPE_1"/>
    <property type="match status" value="1"/>
</dbReference>
<feature type="coiled-coil region" evidence="7">
    <location>
        <begin position="114"/>
        <end position="159"/>
    </location>
</feature>
<dbReference type="Proteomes" id="UP000033848">
    <property type="component" value="Unassembled WGS sequence"/>
</dbReference>
<dbReference type="InterPro" id="IPR004087">
    <property type="entry name" value="KH_dom"/>
</dbReference>
<dbReference type="PATRIC" id="fig|1619115.3.peg.853"/>
<dbReference type="GO" id="GO:0003723">
    <property type="term" value="F:RNA binding"/>
    <property type="evidence" value="ECO:0007669"/>
    <property type="project" value="UniProtKB-UniRule"/>
</dbReference>
<evidence type="ECO:0000256" key="7">
    <source>
        <dbReference type="SAM" id="Coils"/>
    </source>
</evidence>
<evidence type="ECO:0000256" key="6">
    <source>
        <dbReference type="NCBIfam" id="TIGR03319"/>
    </source>
</evidence>
<dbReference type="PANTHER" id="PTHR12826">
    <property type="entry name" value="RIBONUCLEASE Y"/>
    <property type="match status" value="1"/>
</dbReference>
<dbReference type="HAMAP" id="MF_00335">
    <property type="entry name" value="RNase_Y"/>
    <property type="match status" value="1"/>
</dbReference>
<feature type="domain" description="HD" evidence="8">
    <location>
        <begin position="345"/>
        <end position="437"/>
    </location>
</feature>
<dbReference type="InterPro" id="IPR022711">
    <property type="entry name" value="RNase_Y_N"/>
</dbReference>
<dbReference type="NCBIfam" id="TIGR03319">
    <property type="entry name" value="RNase_Y"/>
    <property type="match status" value="1"/>
</dbReference>
<dbReference type="Gene3D" id="1.10.3210.10">
    <property type="entry name" value="Hypothetical protein af1432"/>
    <property type="match status" value="1"/>
</dbReference>
<dbReference type="GO" id="GO:0016787">
    <property type="term" value="F:hydrolase activity"/>
    <property type="evidence" value="ECO:0007669"/>
    <property type="project" value="UniProtKB-KW"/>
</dbReference>
<dbReference type="InterPro" id="IPR003607">
    <property type="entry name" value="HD/PDEase_dom"/>
</dbReference>
<dbReference type="CDD" id="cd00077">
    <property type="entry name" value="HDc"/>
    <property type="match status" value="1"/>
</dbReference>
<organism evidence="9 10">
    <name type="scientific">candidate division WWE3 bacterium GW2011_GWB1_42_6</name>
    <dbReference type="NCBI Taxonomy" id="1619115"/>
    <lineage>
        <taxon>Bacteria</taxon>
        <taxon>Katanobacteria</taxon>
    </lineage>
</organism>
<accession>A0A0G1DSG9</accession>
<evidence type="ECO:0000259" key="8">
    <source>
        <dbReference type="PROSITE" id="PS51831"/>
    </source>
</evidence>
<dbReference type="SMART" id="SM00471">
    <property type="entry name" value="HDc"/>
    <property type="match status" value="1"/>
</dbReference>
<dbReference type="PANTHER" id="PTHR12826:SF15">
    <property type="entry name" value="RIBONUCLEASE Y"/>
    <property type="match status" value="1"/>
</dbReference>
<dbReference type="InterPro" id="IPR015946">
    <property type="entry name" value="KH_dom-like_a/b"/>
</dbReference>
<evidence type="ECO:0000313" key="9">
    <source>
        <dbReference type="EMBL" id="KKS65198.1"/>
    </source>
</evidence>
<dbReference type="Pfam" id="PF01966">
    <property type="entry name" value="HD"/>
    <property type="match status" value="1"/>
</dbReference>
<dbReference type="InterPro" id="IPR004088">
    <property type="entry name" value="KH_dom_type_1"/>
</dbReference>
<gene>
    <name evidence="5" type="primary">rny</name>
    <name evidence="9" type="ORF">UV35_C0048G0014</name>
</gene>
<dbReference type="Gene3D" id="3.30.300.20">
    <property type="match status" value="1"/>
</dbReference>
<comment type="function">
    <text evidence="5">Endoribonuclease that initiates mRNA decay.</text>
</comment>
<dbReference type="SUPFAM" id="SSF109604">
    <property type="entry name" value="HD-domain/PDEase-like"/>
    <property type="match status" value="1"/>
</dbReference>
<keyword evidence="7" id="KW-0175">Coiled coil</keyword>
<dbReference type="EC" id="3.1.-.-" evidence="5 6"/>
<name>A0A0G1DSG9_UNCKA</name>
<dbReference type="InterPro" id="IPR006674">
    <property type="entry name" value="HD_domain"/>
</dbReference>
<dbReference type="Pfam" id="PF12072">
    <property type="entry name" value="RNase_Y_N"/>
    <property type="match status" value="1"/>
</dbReference>
<dbReference type="PROSITE" id="PS51831">
    <property type="entry name" value="HD"/>
    <property type="match status" value="1"/>
</dbReference>
<evidence type="ECO:0000256" key="2">
    <source>
        <dbReference type="ARBA" id="ARBA00022759"/>
    </source>
</evidence>
<comment type="caution">
    <text evidence="9">The sequence shown here is derived from an EMBL/GenBank/DDBJ whole genome shotgun (WGS) entry which is preliminary data.</text>
</comment>
<dbReference type="CDD" id="cd22431">
    <property type="entry name" value="KH-I_RNaseY"/>
    <property type="match status" value="1"/>
</dbReference>
<sequence length="528" mass="59315">MDPVTVLLILAAGVAGVVVSRVLSNSNKPKTEVQVEKAPLSVQDKDLENEAVVVEARSKAKEIIIEAKDEALKLRSQADDEARKIKESSLDESRRIRDSSLEIEKALAIRKAEVEAKEKDIDQKVKTLKEVKEKIEKRQEEIEELHKKAQDELEHVSSMSKDEAKNLLLQSLDKELAQEKGKRIREVEEEVKHNSDKVSQEMLVSAMRFGATDTVVEHTTSKVKLPDEDVKGRIIGKEGRNIRTFEELTGVDLDLDSSPGEILISCFDPVRREIAKISLEKLLADGRIQPAKIEEIVQKTQQDTEHLMYKAGDDLCHKIGAYNIPKELIQILGRFKYRFSYGQNMIEHTMEESKIGIALAHELGIKVDVVRLGCLFHDIGKVVTEDEGTHIQLGVDLLRKYKISEEVINCVAEHHEDRPFSSIESAVVNLADHVSGARPGARSEDYQSYATRLKELENASMSFDGVEKAYAISAGREVRVFVSPEKVDDYSTAFLAREIAKKIELEQSYPGVVKVTVIRETRVSETAK</sequence>
<keyword evidence="4 5" id="KW-0694">RNA-binding</keyword>